<keyword evidence="2" id="KW-1185">Reference proteome</keyword>
<comment type="caution">
    <text evidence="1">The sequence shown here is derived from an EMBL/GenBank/DDBJ whole genome shotgun (WGS) entry which is preliminary data.</text>
</comment>
<sequence>IFRDSAAYIGGLAREFLILHLGSNWFDKFSPTNLPDSKVCHLKISLLSGFCSTNWDKRVLSSIQKIFQQKGARQRSCTVFQHTVSAE</sequence>
<proteinExistence type="predicted"/>
<organism evidence="1 2">
    <name type="scientific">Nicotiana attenuata</name>
    <name type="common">Coyote tobacco</name>
    <dbReference type="NCBI Taxonomy" id="49451"/>
    <lineage>
        <taxon>Eukaryota</taxon>
        <taxon>Viridiplantae</taxon>
        <taxon>Streptophyta</taxon>
        <taxon>Embryophyta</taxon>
        <taxon>Tracheophyta</taxon>
        <taxon>Spermatophyta</taxon>
        <taxon>Magnoliopsida</taxon>
        <taxon>eudicotyledons</taxon>
        <taxon>Gunneridae</taxon>
        <taxon>Pentapetalae</taxon>
        <taxon>asterids</taxon>
        <taxon>lamiids</taxon>
        <taxon>Solanales</taxon>
        <taxon>Solanaceae</taxon>
        <taxon>Nicotianoideae</taxon>
        <taxon>Nicotianeae</taxon>
        <taxon>Nicotiana</taxon>
    </lineage>
</organism>
<protein>
    <submittedName>
        <fullName evidence="1">Uncharacterized protein</fullName>
    </submittedName>
</protein>
<dbReference type="Gramene" id="OIT31202">
    <property type="protein sequence ID" value="OIT31202"/>
    <property type="gene ID" value="A4A49_56083"/>
</dbReference>
<accession>A0A314KPL7</accession>
<dbReference type="Proteomes" id="UP000187609">
    <property type="component" value="Unassembled WGS sequence"/>
</dbReference>
<evidence type="ECO:0000313" key="2">
    <source>
        <dbReference type="Proteomes" id="UP000187609"/>
    </source>
</evidence>
<dbReference type="EMBL" id="MJEQ01001330">
    <property type="protein sequence ID" value="OIT31202.1"/>
    <property type="molecule type" value="Genomic_DNA"/>
</dbReference>
<feature type="non-terminal residue" evidence="1">
    <location>
        <position position="1"/>
    </location>
</feature>
<gene>
    <name evidence="1" type="ORF">A4A49_56083</name>
</gene>
<reference evidence="1" key="1">
    <citation type="submission" date="2016-11" db="EMBL/GenBank/DDBJ databases">
        <title>The genome of Nicotiana attenuata.</title>
        <authorList>
            <person name="Xu S."/>
            <person name="Brockmoeller T."/>
            <person name="Gaquerel E."/>
            <person name="Navarro A."/>
            <person name="Kuhl H."/>
            <person name="Gase K."/>
            <person name="Ling Z."/>
            <person name="Zhou W."/>
            <person name="Kreitzer C."/>
            <person name="Stanke M."/>
            <person name="Tang H."/>
            <person name="Lyons E."/>
            <person name="Pandey P."/>
            <person name="Pandey S.P."/>
            <person name="Timmermann B."/>
            <person name="Baldwin I.T."/>
        </authorList>
    </citation>
    <scope>NUCLEOTIDE SEQUENCE [LARGE SCALE GENOMIC DNA]</scope>
    <source>
        <strain evidence="1">UT</strain>
    </source>
</reference>
<dbReference type="AlphaFoldDB" id="A0A314KPL7"/>
<evidence type="ECO:0000313" key="1">
    <source>
        <dbReference type="EMBL" id="OIT31202.1"/>
    </source>
</evidence>
<name>A0A314KPL7_NICAT</name>